<name>A0A1R3GCC2_9ROSI</name>
<gene>
    <name evidence="1" type="ORF">COLO4_35879</name>
</gene>
<proteinExistence type="predicted"/>
<sequence>MARLSLRFARAGYSNGRSCPDAGSVSSRLQLSMVRQWPVMAW</sequence>
<dbReference type="Proteomes" id="UP000187203">
    <property type="component" value="Unassembled WGS sequence"/>
</dbReference>
<keyword evidence="2" id="KW-1185">Reference proteome</keyword>
<evidence type="ECO:0000313" key="1">
    <source>
        <dbReference type="EMBL" id="OMO55722.1"/>
    </source>
</evidence>
<accession>A0A1R3GCC2</accession>
<evidence type="ECO:0000313" key="2">
    <source>
        <dbReference type="Proteomes" id="UP000187203"/>
    </source>
</evidence>
<reference evidence="2" key="1">
    <citation type="submission" date="2013-09" db="EMBL/GenBank/DDBJ databases">
        <title>Corchorus olitorius genome sequencing.</title>
        <authorList>
            <person name="Alam M."/>
            <person name="Haque M.S."/>
            <person name="Islam M.S."/>
            <person name="Emdad E.M."/>
            <person name="Islam M.M."/>
            <person name="Ahmed B."/>
            <person name="Halim A."/>
            <person name="Hossen Q.M.M."/>
            <person name="Hossain M.Z."/>
            <person name="Ahmed R."/>
            <person name="Khan M.M."/>
            <person name="Islam R."/>
            <person name="Rashid M.M."/>
            <person name="Khan S.A."/>
            <person name="Rahman M.S."/>
            <person name="Alam M."/>
            <person name="Yahiya A.S."/>
            <person name="Khan M.S."/>
            <person name="Azam M.S."/>
            <person name="Haque T."/>
            <person name="Lashkar M.Z.H."/>
            <person name="Akhand A.I."/>
            <person name="Morshed G."/>
            <person name="Roy S."/>
            <person name="Uddin K.S."/>
            <person name="Rabeya T."/>
            <person name="Hossain A.S."/>
            <person name="Chowdhury A."/>
            <person name="Snigdha A.R."/>
            <person name="Mortoza M.S."/>
            <person name="Matin S.A."/>
            <person name="Hoque S.M.E."/>
            <person name="Islam M.K."/>
            <person name="Roy D.K."/>
            <person name="Haider R."/>
            <person name="Moosa M.M."/>
            <person name="Elias S.M."/>
            <person name="Hasan A.M."/>
            <person name="Jahan S."/>
            <person name="Shafiuddin M."/>
            <person name="Mahmood N."/>
            <person name="Shommy N.S."/>
        </authorList>
    </citation>
    <scope>NUCLEOTIDE SEQUENCE [LARGE SCALE GENOMIC DNA]</scope>
    <source>
        <strain evidence="2">cv. O-4</strain>
    </source>
</reference>
<comment type="caution">
    <text evidence="1">The sequence shown here is derived from an EMBL/GenBank/DDBJ whole genome shotgun (WGS) entry which is preliminary data.</text>
</comment>
<dbReference type="EMBL" id="AWUE01022854">
    <property type="protein sequence ID" value="OMO55722.1"/>
    <property type="molecule type" value="Genomic_DNA"/>
</dbReference>
<protein>
    <submittedName>
        <fullName evidence="1">Uncharacterized protein</fullName>
    </submittedName>
</protein>
<organism evidence="1 2">
    <name type="scientific">Corchorus olitorius</name>
    <dbReference type="NCBI Taxonomy" id="93759"/>
    <lineage>
        <taxon>Eukaryota</taxon>
        <taxon>Viridiplantae</taxon>
        <taxon>Streptophyta</taxon>
        <taxon>Embryophyta</taxon>
        <taxon>Tracheophyta</taxon>
        <taxon>Spermatophyta</taxon>
        <taxon>Magnoliopsida</taxon>
        <taxon>eudicotyledons</taxon>
        <taxon>Gunneridae</taxon>
        <taxon>Pentapetalae</taxon>
        <taxon>rosids</taxon>
        <taxon>malvids</taxon>
        <taxon>Malvales</taxon>
        <taxon>Malvaceae</taxon>
        <taxon>Grewioideae</taxon>
        <taxon>Apeibeae</taxon>
        <taxon>Corchorus</taxon>
    </lineage>
</organism>
<dbReference type="AlphaFoldDB" id="A0A1R3GCC2"/>